<evidence type="ECO:0000313" key="1">
    <source>
        <dbReference type="EMBL" id="QHI35416.1"/>
    </source>
</evidence>
<reference evidence="1 2" key="1">
    <citation type="journal article" date="2013" name="Int. J. Syst. Evol. Microbiol.">
        <title>Kordia antarctica sp. nov., isolated from Antarctic seawater.</title>
        <authorList>
            <person name="Baek K."/>
            <person name="Choi A."/>
            <person name="Kang I."/>
            <person name="Lee K."/>
            <person name="Cho J.C."/>
        </authorList>
    </citation>
    <scope>NUCLEOTIDE SEQUENCE [LARGE SCALE GENOMIC DNA]</scope>
    <source>
        <strain evidence="1 2">IMCC3317</strain>
    </source>
</reference>
<name>A0A7L4ZGN8_9FLAO</name>
<keyword evidence="2" id="KW-1185">Reference proteome</keyword>
<dbReference type="EMBL" id="CP019288">
    <property type="protein sequence ID" value="QHI35416.1"/>
    <property type="molecule type" value="Genomic_DNA"/>
</dbReference>
<evidence type="ECO:0000313" key="2">
    <source>
        <dbReference type="Proteomes" id="UP000464657"/>
    </source>
</evidence>
<sequence>MKNKKNEKTLKFTKTKVLKFYQIETLFGGLANSGCTCPTEKPVKVAPRQPQG</sequence>
<proteinExistence type="predicted"/>
<protein>
    <submittedName>
        <fullName evidence="1">Uncharacterized protein</fullName>
    </submittedName>
</protein>
<gene>
    <name evidence="1" type="ORF">IMCC3317_07620</name>
</gene>
<dbReference type="RefSeq" id="WP_160128158.1">
    <property type="nucleotide sequence ID" value="NZ_CP019288.1"/>
</dbReference>
<dbReference type="KEGG" id="kan:IMCC3317_07620"/>
<dbReference type="Proteomes" id="UP000464657">
    <property type="component" value="Chromosome"/>
</dbReference>
<dbReference type="AlphaFoldDB" id="A0A7L4ZGN8"/>
<organism evidence="1 2">
    <name type="scientific">Kordia antarctica</name>
    <dbReference type="NCBI Taxonomy" id="1218801"/>
    <lineage>
        <taxon>Bacteria</taxon>
        <taxon>Pseudomonadati</taxon>
        <taxon>Bacteroidota</taxon>
        <taxon>Flavobacteriia</taxon>
        <taxon>Flavobacteriales</taxon>
        <taxon>Flavobacteriaceae</taxon>
        <taxon>Kordia</taxon>
    </lineage>
</organism>
<accession>A0A7L4ZGN8</accession>